<keyword evidence="2" id="KW-1185">Reference proteome</keyword>
<gene>
    <name evidence="1" type="ORF">LG943_12680</name>
</gene>
<proteinExistence type="predicted"/>
<dbReference type="RefSeq" id="WP_270072443.1">
    <property type="nucleotide sequence ID" value="NZ_JAJAQC010000018.1"/>
</dbReference>
<protein>
    <submittedName>
        <fullName evidence="1">Uncharacterized protein</fullName>
    </submittedName>
</protein>
<sequence>MFAILTVNGELVDAGESVESCHVDLNPEQAWPSHTCRSCGEGLTRETAGWVDSNGDSRCPGNDDADHDPEPTPLAWCNSAAILTDEDDDAVTVTLSVGDPRGAFAFTVRRVPDDAHGPAAGRLILHVPQPGDPYPHVALTEVHPGTYLLGSGPVGD</sequence>
<dbReference type="AlphaFoldDB" id="A0A9X3NNR4"/>
<comment type="caution">
    <text evidence="1">The sequence shown here is derived from an EMBL/GenBank/DDBJ whole genome shotgun (WGS) entry which is preliminary data.</text>
</comment>
<organism evidence="1 2">
    <name type="scientific">Streptomonospora mangrovi</name>
    <dbReference type="NCBI Taxonomy" id="2883123"/>
    <lineage>
        <taxon>Bacteria</taxon>
        <taxon>Bacillati</taxon>
        <taxon>Actinomycetota</taxon>
        <taxon>Actinomycetes</taxon>
        <taxon>Streptosporangiales</taxon>
        <taxon>Nocardiopsidaceae</taxon>
        <taxon>Streptomonospora</taxon>
    </lineage>
</organism>
<dbReference type="Proteomes" id="UP001140076">
    <property type="component" value="Unassembled WGS sequence"/>
</dbReference>
<evidence type="ECO:0000313" key="1">
    <source>
        <dbReference type="EMBL" id="MDA0565164.1"/>
    </source>
</evidence>
<reference evidence="1" key="1">
    <citation type="submission" date="2021-10" db="EMBL/GenBank/DDBJ databases">
        <title>Streptomonospora sp. nov., isolated from mangrove soil.</title>
        <authorList>
            <person name="Chen X."/>
            <person name="Ge X."/>
            <person name="Liu W."/>
        </authorList>
    </citation>
    <scope>NUCLEOTIDE SEQUENCE</scope>
    <source>
        <strain evidence="1">S1-112</strain>
    </source>
</reference>
<evidence type="ECO:0000313" key="2">
    <source>
        <dbReference type="Proteomes" id="UP001140076"/>
    </source>
</evidence>
<dbReference type="EMBL" id="JAJAQC010000018">
    <property type="protein sequence ID" value="MDA0565164.1"/>
    <property type="molecule type" value="Genomic_DNA"/>
</dbReference>
<accession>A0A9X3NNR4</accession>
<name>A0A9X3NNR4_9ACTN</name>